<dbReference type="EMBL" id="CAJPEX010005963">
    <property type="protein sequence ID" value="CAG0923880.1"/>
    <property type="molecule type" value="Genomic_DNA"/>
</dbReference>
<dbReference type="SMART" id="SM00317">
    <property type="entry name" value="SET"/>
    <property type="match status" value="1"/>
</dbReference>
<keyword evidence="3" id="KW-1185">Reference proteome</keyword>
<evidence type="ECO:0000313" key="2">
    <source>
        <dbReference type="EMBL" id="CAD7283728.1"/>
    </source>
</evidence>
<dbReference type="GO" id="GO:0008757">
    <property type="term" value="F:S-adenosylmethionine-dependent methyltransferase activity"/>
    <property type="evidence" value="ECO:0007669"/>
    <property type="project" value="UniProtKB-ARBA"/>
</dbReference>
<dbReference type="AlphaFoldDB" id="A0A7R9BY03"/>
<dbReference type="SUPFAM" id="SSF82199">
    <property type="entry name" value="SET domain"/>
    <property type="match status" value="1"/>
</dbReference>
<evidence type="ECO:0000259" key="1">
    <source>
        <dbReference type="PROSITE" id="PS50280"/>
    </source>
</evidence>
<dbReference type="Proteomes" id="UP000678499">
    <property type="component" value="Unassembled WGS sequence"/>
</dbReference>
<dbReference type="InterPro" id="IPR046341">
    <property type="entry name" value="SET_dom_sf"/>
</dbReference>
<name>A0A7R9BY03_9CRUS</name>
<dbReference type="GO" id="GO:0008276">
    <property type="term" value="F:protein methyltransferase activity"/>
    <property type="evidence" value="ECO:0007669"/>
    <property type="project" value="UniProtKB-ARBA"/>
</dbReference>
<dbReference type="PROSITE" id="PS50280">
    <property type="entry name" value="SET"/>
    <property type="match status" value="1"/>
</dbReference>
<sequence>MERNDKVGFDVRSTPNKGVGVFATRHFAPGDLIINDSCLISSRGCEKGSTEERGQWEKRLKFHLKSSVDNLSSAEDRQNYLCLRDRCEFKYSDEAVELGILQEYGLPLGQNSEHFGFFPNACMVNHSCRPSGNHVFNPETGNEEIRAVTQILPGDEITVCYINNACFAKTTSERRNEIGERFGFTCRCCACESSDPGSERRRAEIAGLLRDIPRMRPETALFAFQAVMQVLDEEGFVVAKGPLAEQALQIALENFKYDEALTWAEFALKQFIIAFGEASEPAMKLKNVIKELGCH</sequence>
<reference evidence="2" key="1">
    <citation type="submission" date="2020-11" db="EMBL/GenBank/DDBJ databases">
        <authorList>
            <person name="Tran Van P."/>
        </authorList>
    </citation>
    <scope>NUCLEOTIDE SEQUENCE</scope>
</reference>
<dbReference type="PANTHER" id="PTHR47332">
    <property type="entry name" value="SET DOMAIN-CONTAINING PROTEIN 5"/>
    <property type="match status" value="1"/>
</dbReference>
<organism evidence="2">
    <name type="scientific">Notodromas monacha</name>
    <dbReference type="NCBI Taxonomy" id="399045"/>
    <lineage>
        <taxon>Eukaryota</taxon>
        <taxon>Metazoa</taxon>
        <taxon>Ecdysozoa</taxon>
        <taxon>Arthropoda</taxon>
        <taxon>Crustacea</taxon>
        <taxon>Oligostraca</taxon>
        <taxon>Ostracoda</taxon>
        <taxon>Podocopa</taxon>
        <taxon>Podocopida</taxon>
        <taxon>Cypridocopina</taxon>
        <taxon>Cypridoidea</taxon>
        <taxon>Cyprididae</taxon>
        <taxon>Notodromas</taxon>
    </lineage>
</organism>
<proteinExistence type="predicted"/>
<dbReference type="InterPro" id="IPR001214">
    <property type="entry name" value="SET_dom"/>
</dbReference>
<dbReference type="Pfam" id="PF00856">
    <property type="entry name" value="SET"/>
    <property type="match status" value="1"/>
</dbReference>
<dbReference type="CDD" id="cd20071">
    <property type="entry name" value="SET_SMYD"/>
    <property type="match status" value="1"/>
</dbReference>
<dbReference type="InterPro" id="IPR053185">
    <property type="entry name" value="SET_domain_protein"/>
</dbReference>
<evidence type="ECO:0000313" key="3">
    <source>
        <dbReference type="Proteomes" id="UP000678499"/>
    </source>
</evidence>
<dbReference type="EMBL" id="OA888000">
    <property type="protein sequence ID" value="CAD7283728.1"/>
    <property type="molecule type" value="Genomic_DNA"/>
</dbReference>
<protein>
    <recommendedName>
        <fullName evidence="1">SET domain-containing protein</fullName>
    </recommendedName>
</protein>
<dbReference type="OrthoDB" id="438641at2759"/>
<dbReference type="GO" id="GO:0008170">
    <property type="term" value="F:N-methyltransferase activity"/>
    <property type="evidence" value="ECO:0007669"/>
    <property type="project" value="UniProtKB-ARBA"/>
</dbReference>
<accession>A0A7R9BY03</accession>
<feature type="domain" description="SET" evidence="1">
    <location>
        <begin position="7"/>
        <end position="162"/>
    </location>
</feature>
<dbReference type="Gene3D" id="2.170.270.10">
    <property type="entry name" value="SET domain"/>
    <property type="match status" value="1"/>
</dbReference>
<dbReference type="PANTHER" id="PTHR47332:SF4">
    <property type="entry name" value="SET DOMAIN-CONTAINING PROTEIN 5"/>
    <property type="match status" value="1"/>
</dbReference>
<gene>
    <name evidence="2" type="ORF">NMOB1V02_LOCUS11340</name>
</gene>